<comment type="function">
    <text evidence="7">Putative phospholipase.</text>
</comment>
<dbReference type="AlphaFoldDB" id="A0AAD3E2S9"/>
<dbReference type="GO" id="GO:0004620">
    <property type="term" value="F:phospholipase activity"/>
    <property type="evidence" value="ECO:0007669"/>
    <property type="project" value="InterPro"/>
</dbReference>
<dbReference type="EMBL" id="BMAR01000068">
    <property type="protein sequence ID" value="GFR52660.1"/>
    <property type="molecule type" value="Genomic_DNA"/>
</dbReference>
<dbReference type="GO" id="GO:0009395">
    <property type="term" value="P:phospholipid catabolic process"/>
    <property type="evidence" value="ECO:0007669"/>
    <property type="project" value="TreeGrafter"/>
</dbReference>
<evidence type="ECO:0000256" key="4">
    <source>
        <dbReference type="ARBA" id="ARBA00022963"/>
    </source>
</evidence>
<dbReference type="PANTHER" id="PTHR12370:SF3">
    <property type="entry name" value="PHOSPHOLIPASE B-LIKE 2-RELATED"/>
    <property type="match status" value="1"/>
</dbReference>
<evidence type="ECO:0000256" key="8">
    <source>
        <dbReference type="SAM" id="MobiDB-lite"/>
    </source>
</evidence>
<evidence type="ECO:0000256" key="6">
    <source>
        <dbReference type="ARBA" id="ARBA00023180"/>
    </source>
</evidence>
<sequence length="499" mass="54173">GQGQGQQQGASVEEGAAGGNQAPAGGAGGRLERLSKWDFLVLNALGDMDDLLGVVFPDDNTGDDTSDYTSPEGARMRVPNPERDESFFFRKPEEWKKEQAEGEGDAGDAAAEGKEEGRGSSSPRPGKPPGASGPVPRRGPWGDLTPGQVRSRIAKSGRCSALVKVTPDLSDLLLGHVTWWGYASMLRIYKHYDMRLGGLPLAAGAGRVSFSSYPGQLSSADDWYLLGSGLVVTETSLDVYDHTRYNSSYGCSPASLLAWQRVGAANMLGGDGPGWARLAAAYNSGTYNNQYMIVNLARFSPGRELQPGLLTISEIIPGMVVTADATSDLERGHWPSYNVPYFPQVYEATGYRRHAEALARRGPAFAEAAAGLSYQLAPRAKIFRRDAAGANDLASFRALLRSNSWRPHRPTDPLAADSPWNALCGRGDLDPEDPDVYGCYDGKVTNYRRALELSADAINGPTTEGGQPPFRWDAHPRFNRIPRRGMLEEYDTQWEEQRP</sequence>
<feature type="compositionally biased region" description="Low complexity" evidence="8">
    <location>
        <begin position="119"/>
        <end position="134"/>
    </location>
</feature>
<evidence type="ECO:0000256" key="5">
    <source>
        <dbReference type="ARBA" id="ARBA00023098"/>
    </source>
</evidence>
<dbReference type="GO" id="GO:0005576">
    <property type="term" value="C:extracellular region"/>
    <property type="evidence" value="ECO:0007669"/>
    <property type="project" value="TreeGrafter"/>
</dbReference>
<feature type="non-terminal residue" evidence="9">
    <location>
        <position position="499"/>
    </location>
</feature>
<comment type="similarity">
    <text evidence="1 7">Belongs to the phospholipase B-like family.</text>
</comment>
<dbReference type="InterPro" id="IPR007000">
    <property type="entry name" value="PLipase_B-like"/>
</dbReference>
<feature type="compositionally biased region" description="Basic and acidic residues" evidence="8">
    <location>
        <begin position="80"/>
        <end position="100"/>
    </location>
</feature>
<comment type="caution">
    <text evidence="9">The sequence shown here is derived from an EMBL/GenBank/DDBJ whole genome shotgun (WGS) entry which is preliminary data.</text>
</comment>
<dbReference type="Gene3D" id="3.60.60.30">
    <property type="match status" value="1"/>
</dbReference>
<gene>
    <name evidence="9" type="ORF">Agub_g15254</name>
</gene>
<accession>A0AAD3E2S9</accession>
<name>A0AAD3E2S9_9CHLO</name>
<feature type="region of interest" description="Disordered" evidence="8">
    <location>
        <begin position="55"/>
        <end position="148"/>
    </location>
</feature>
<feature type="region of interest" description="Disordered" evidence="8">
    <location>
        <begin position="1"/>
        <end position="29"/>
    </location>
</feature>
<keyword evidence="4 7" id="KW-0442">Lipid degradation</keyword>
<evidence type="ECO:0000256" key="2">
    <source>
        <dbReference type="ARBA" id="ARBA00022729"/>
    </source>
</evidence>
<feature type="compositionally biased region" description="Low complexity" evidence="8">
    <location>
        <begin position="7"/>
        <end position="24"/>
    </location>
</feature>
<evidence type="ECO:0000313" key="9">
    <source>
        <dbReference type="EMBL" id="GFR52660.1"/>
    </source>
</evidence>
<organism evidence="9 10">
    <name type="scientific">Astrephomene gubernaculifera</name>
    <dbReference type="NCBI Taxonomy" id="47775"/>
    <lineage>
        <taxon>Eukaryota</taxon>
        <taxon>Viridiplantae</taxon>
        <taxon>Chlorophyta</taxon>
        <taxon>core chlorophytes</taxon>
        <taxon>Chlorophyceae</taxon>
        <taxon>CS clade</taxon>
        <taxon>Chlamydomonadales</taxon>
        <taxon>Astrephomenaceae</taxon>
        <taxon>Astrephomene</taxon>
    </lineage>
</organism>
<reference evidence="9 10" key="1">
    <citation type="journal article" date="2021" name="Sci. Rep.">
        <title>Genome sequencing of the multicellular alga Astrephomene provides insights into convergent evolution of germ-soma differentiation.</title>
        <authorList>
            <person name="Yamashita S."/>
            <person name="Yamamoto K."/>
            <person name="Matsuzaki R."/>
            <person name="Suzuki S."/>
            <person name="Yamaguchi H."/>
            <person name="Hirooka S."/>
            <person name="Minakuchi Y."/>
            <person name="Miyagishima S."/>
            <person name="Kawachi M."/>
            <person name="Toyoda A."/>
            <person name="Nozaki H."/>
        </authorList>
    </citation>
    <scope>NUCLEOTIDE SEQUENCE [LARGE SCALE GENOMIC DNA]</scope>
    <source>
        <strain evidence="9 10">NIES-4017</strain>
    </source>
</reference>
<protein>
    <recommendedName>
        <fullName evidence="7">Phospholipase B-like</fullName>
        <ecNumber evidence="7">3.1.1.-</ecNumber>
    </recommendedName>
</protein>
<dbReference type="Pfam" id="PF04916">
    <property type="entry name" value="Phospholip_B"/>
    <property type="match status" value="1"/>
</dbReference>
<evidence type="ECO:0000256" key="3">
    <source>
        <dbReference type="ARBA" id="ARBA00022801"/>
    </source>
</evidence>
<evidence type="ECO:0000256" key="1">
    <source>
        <dbReference type="ARBA" id="ARBA00007835"/>
    </source>
</evidence>
<dbReference type="EC" id="3.1.1.-" evidence="7"/>
<keyword evidence="5 7" id="KW-0443">Lipid metabolism</keyword>
<proteinExistence type="inferred from homology"/>
<evidence type="ECO:0000256" key="7">
    <source>
        <dbReference type="RuleBase" id="RU364138"/>
    </source>
</evidence>
<keyword evidence="3 7" id="KW-0378">Hydrolase</keyword>
<dbReference type="Proteomes" id="UP001054857">
    <property type="component" value="Unassembled WGS sequence"/>
</dbReference>
<keyword evidence="10" id="KW-1185">Reference proteome</keyword>
<dbReference type="PANTHER" id="PTHR12370">
    <property type="entry name" value="PHOSPHOLIPASE B-RELATED"/>
    <property type="match status" value="1"/>
</dbReference>
<keyword evidence="6" id="KW-0325">Glycoprotein</keyword>
<evidence type="ECO:0000313" key="10">
    <source>
        <dbReference type="Proteomes" id="UP001054857"/>
    </source>
</evidence>
<keyword evidence="2" id="KW-0732">Signal</keyword>